<comment type="caution">
    <text evidence="2">The sequence shown here is derived from an EMBL/GenBank/DDBJ whole genome shotgun (WGS) entry which is preliminary data.</text>
</comment>
<evidence type="ECO:0000256" key="1">
    <source>
        <dbReference type="SAM" id="MobiDB-lite"/>
    </source>
</evidence>
<dbReference type="EMBL" id="VXIT01000003">
    <property type="protein sequence ID" value="KAA6413746.1"/>
    <property type="molecule type" value="Genomic_DNA"/>
</dbReference>
<name>A0A5M8PXG0_9LECA</name>
<dbReference type="Proteomes" id="UP000324767">
    <property type="component" value="Unassembled WGS sequence"/>
</dbReference>
<evidence type="ECO:0000313" key="3">
    <source>
        <dbReference type="Proteomes" id="UP000324767"/>
    </source>
</evidence>
<feature type="region of interest" description="Disordered" evidence="1">
    <location>
        <begin position="1"/>
        <end position="26"/>
    </location>
</feature>
<accession>A0A5M8PXG0</accession>
<evidence type="ECO:0000313" key="2">
    <source>
        <dbReference type="EMBL" id="KAA6413746.1"/>
    </source>
</evidence>
<sequence length="52" mass="5935">MVGKAAAQLVRKPLATKGRKRKRAAEVVTGMRVPVRHTLRQPQQYTLRQPQQ</sequence>
<reference evidence="2 3" key="1">
    <citation type="submission" date="2019-09" db="EMBL/GenBank/DDBJ databases">
        <title>The hologenome of the rock-dwelling lichen Lasallia pustulata.</title>
        <authorList>
            <person name="Greshake Tzovaras B."/>
            <person name="Segers F."/>
            <person name="Bicker A."/>
            <person name="Dal Grande F."/>
            <person name="Otte J."/>
            <person name="Hankeln T."/>
            <person name="Schmitt I."/>
            <person name="Ebersberger I."/>
        </authorList>
    </citation>
    <scope>NUCLEOTIDE SEQUENCE [LARGE SCALE GENOMIC DNA]</scope>
    <source>
        <strain evidence="2">A1-1</strain>
    </source>
</reference>
<protein>
    <submittedName>
        <fullName evidence="2">Uncharacterized protein</fullName>
    </submittedName>
</protein>
<organism evidence="2 3">
    <name type="scientific">Lasallia pustulata</name>
    <dbReference type="NCBI Taxonomy" id="136370"/>
    <lineage>
        <taxon>Eukaryota</taxon>
        <taxon>Fungi</taxon>
        <taxon>Dikarya</taxon>
        <taxon>Ascomycota</taxon>
        <taxon>Pezizomycotina</taxon>
        <taxon>Lecanoromycetes</taxon>
        <taxon>OSLEUM clade</taxon>
        <taxon>Umbilicariomycetidae</taxon>
        <taxon>Umbilicariales</taxon>
        <taxon>Umbilicariaceae</taxon>
        <taxon>Lasallia</taxon>
    </lineage>
</organism>
<gene>
    <name evidence="2" type="ORF">FRX48_02107</name>
</gene>
<dbReference type="AlphaFoldDB" id="A0A5M8PXG0"/>
<proteinExistence type="predicted"/>